<accession>A0ABN9SBD9</accession>
<feature type="region of interest" description="Disordered" evidence="1">
    <location>
        <begin position="45"/>
        <end position="103"/>
    </location>
</feature>
<evidence type="ECO:0000313" key="3">
    <source>
        <dbReference type="Proteomes" id="UP001189429"/>
    </source>
</evidence>
<comment type="caution">
    <text evidence="2">The sequence shown here is derived from an EMBL/GenBank/DDBJ whole genome shotgun (WGS) entry which is preliminary data.</text>
</comment>
<feature type="non-terminal residue" evidence="2">
    <location>
        <position position="127"/>
    </location>
</feature>
<feature type="region of interest" description="Disordered" evidence="1">
    <location>
        <begin position="1"/>
        <end position="30"/>
    </location>
</feature>
<reference evidence="2" key="1">
    <citation type="submission" date="2023-10" db="EMBL/GenBank/DDBJ databases">
        <authorList>
            <person name="Chen Y."/>
            <person name="Shah S."/>
            <person name="Dougan E. K."/>
            <person name="Thang M."/>
            <person name="Chan C."/>
        </authorList>
    </citation>
    <scope>NUCLEOTIDE SEQUENCE [LARGE SCALE GENOMIC DNA]</scope>
</reference>
<name>A0ABN9SBD9_9DINO</name>
<keyword evidence="3" id="KW-1185">Reference proteome</keyword>
<sequence length="127" mass="14357">MIGPSASARIGTPSGSTKRGGTLRGGPRLHEDRFQHLYDGDRHLQQDGQQTHLNECIGTRTSTRRRASSATDRQEIGNSRNWPRRRRRRRRRQRRVPVAMAGGADTADLVKHVLQQSDDHPLAYTPI</sequence>
<dbReference type="Proteomes" id="UP001189429">
    <property type="component" value="Unassembled WGS sequence"/>
</dbReference>
<gene>
    <name evidence="2" type="ORF">PCOR1329_LOCUS27657</name>
</gene>
<evidence type="ECO:0000256" key="1">
    <source>
        <dbReference type="SAM" id="MobiDB-lite"/>
    </source>
</evidence>
<evidence type="ECO:0000313" key="2">
    <source>
        <dbReference type="EMBL" id="CAK0828447.1"/>
    </source>
</evidence>
<organism evidence="2 3">
    <name type="scientific">Prorocentrum cordatum</name>
    <dbReference type="NCBI Taxonomy" id="2364126"/>
    <lineage>
        <taxon>Eukaryota</taxon>
        <taxon>Sar</taxon>
        <taxon>Alveolata</taxon>
        <taxon>Dinophyceae</taxon>
        <taxon>Prorocentrales</taxon>
        <taxon>Prorocentraceae</taxon>
        <taxon>Prorocentrum</taxon>
    </lineage>
</organism>
<dbReference type="EMBL" id="CAUYUJ010010039">
    <property type="protein sequence ID" value="CAK0828447.1"/>
    <property type="molecule type" value="Genomic_DNA"/>
</dbReference>
<feature type="compositionally biased region" description="Basic residues" evidence="1">
    <location>
        <begin position="82"/>
        <end position="95"/>
    </location>
</feature>
<proteinExistence type="predicted"/>
<protein>
    <submittedName>
        <fullName evidence="2">Uncharacterized protein</fullName>
    </submittedName>
</protein>